<gene>
    <name evidence="2" type="ORF">Pcinc_040649</name>
</gene>
<protein>
    <submittedName>
        <fullName evidence="2">Uncharacterized protein</fullName>
    </submittedName>
</protein>
<keyword evidence="3" id="KW-1185">Reference proteome</keyword>
<feature type="region of interest" description="Disordered" evidence="1">
    <location>
        <begin position="46"/>
        <end position="122"/>
    </location>
</feature>
<evidence type="ECO:0000313" key="3">
    <source>
        <dbReference type="Proteomes" id="UP001286313"/>
    </source>
</evidence>
<evidence type="ECO:0000256" key="1">
    <source>
        <dbReference type="SAM" id="MobiDB-lite"/>
    </source>
</evidence>
<proteinExistence type="predicted"/>
<sequence length="140" mass="15459">MTNPAFIYPVLCLDFLFVTQETRNQLSKPCLQHLSFTFLTLLTSTPHPSSTPHTLHPHSSSTPHTQHPHPSSTLHTQHPHPSSTPSTLQPHSSSTLHTQHPHPSSTLHTQQPHPSPTLNTSTPTLLIHTLASRSTLHVCN</sequence>
<reference evidence="2" key="1">
    <citation type="submission" date="2023-10" db="EMBL/GenBank/DDBJ databases">
        <title>Genome assemblies of two species of porcelain crab, Petrolisthes cinctipes and Petrolisthes manimaculis (Anomura: Porcellanidae).</title>
        <authorList>
            <person name="Angst P."/>
        </authorList>
    </citation>
    <scope>NUCLEOTIDE SEQUENCE</scope>
    <source>
        <strain evidence="2">PB745_01</strain>
        <tissue evidence="2">Gill</tissue>
    </source>
</reference>
<feature type="compositionally biased region" description="Low complexity" evidence="1">
    <location>
        <begin position="46"/>
        <end position="76"/>
    </location>
</feature>
<comment type="caution">
    <text evidence="2">The sequence shown here is derived from an EMBL/GenBank/DDBJ whole genome shotgun (WGS) entry which is preliminary data.</text>
</comment>
<dbReference type="Proteomes" id="UP001286313">
    <property type="component" value="Unassembled WGS sequence"/>
</dbReference>
<dbReference type="AlphaFoldDB" id="A0AAE1BPW1"/>
<organism evidence="2 3">
    <name type="scientific">Petrolisthes cinctipes</name>
    <name type="common">Flat porcelain crab</name>
    <dbReference type="NCBI Taxonomy" id="88211"/>
    <lineage>
        <taxon>Eukaryota</taxon>
        <taxon>Metazoa</taxon>
        <taxon>Ecdysozoa</taxon>
        <taxon>Arthropoda</taxon>
        <taxon>Crustacea</taxon>
        <taxon>Multicrustacea</taxon>
        <taxon>Malacostraca</taxon>
        <taxon>Eumalacostraca</taxon>
        <taxon>Eucarida</taxon>
        <taxon>Decapoda</taxon>
        <taxon>Pleocyemata</taxon>
        <taxon>Anomura</taxon>
        <taxon>Galatheoidea</taxon>
        <taxon>Porcellanidae</taxon>
        <taxon>Petrolisthes</taxon>
    </lineage>
</organism>
<feature type="compositionally biased region" description="Polar residues" evidence="1">
    <location>
        <begin position="79"/>
        <end position="111"/>
    </location>
</feature>
<name>A0AAE1BPW1_PETCI</name>
<evidence type="ECO:0000313" key="2">
    <source>
        <dbReference type="EMBL" id="KAK3852775.1"/>
    </source>
</evidence>
<dbReference type="EMBL" id="JAWQEG010007242">
    <property type="protein sequence ID" value="KAK3852775.1"/>
    <property type="molecule type" value="Genomic_DNA"/>
</dbReference>
<accession>A0AAE1BPW1</accession>